<protein>
    <submittedName>
        <fullName evidence="3">Barstar family protein</fullName>
    </submittedName>
</protein>
<evidence type="ECO:0000256" key="1">
    <source>
        <dbReference type="ARBA" id="ARBA00006845"/>
    </source>
</evidence>
<evidence type="ECO:0000313" key="4">
    <source>
        <dbReference type="Proteomes" id="UP000706039"/>
    </source>
</evidence>
<sequence length="115" mass="12712">MQTQVVTIPTGKIMDWETFHDVFDEALGFPGYYGRNMNAWIDCLTYADDPDSGMVANPVANGDLLTLSIVDAADFKQRCPEQFDALIDCAAFVNYRRREVGDGPVLALLIDGNFG</sequence>
<dbReference type="Gene3D" id="3.30.370.10">
    <property type="entry name" value="Barstar-like"/>
    <property type="match status" value="1"/>
</dbReference>
<gene>
    <name evidence="3" type="ORF">K7G82_08030</name>
</gene>
<dbReference type="Pfam" id="PF01337">
    <property type="entry name" value="Barstar"/>
    <property type="match status" value="1"/>
</dbReference>
<reference evidence="3 4" key="1">
    <citation type="submission" date="2021-08" db="EMBL/GenBank/DDBJ databases">
        <authorList>
            <person name="Tuo L."/>
        </authorList>
    </citation>
    <scope>NUCLEOTIDE SEQUENCE [LARGE SCALE GENOMIC DNA]</scope>
    <source>
        <strain evidence="3 4">JCM 31229</strain>
    </source>
</reference>
<dbReference type="InterPro" id="IPR035905">
    <property type="entry name" value="Barstar-like_sf"/>
</dbReference>
<evidence type="ECO:0000313" key="3">
    <source>
        <dbReference type="EMBL" id="MBY8822234.1"/>
    </source>
</evidence>
<accession>A0ABS7PLQ0</accession>
<name>A0ABS7PLQ0_9SPHN</name>
<organism evidence="3 4">
    <name type="scientific">Sphingomonas colocasiae</name>
    <dbReference type="NCBI Taxonomy" id="1848973"/>
    <lineage>
        <taxon>Bacteria</taxon>
        <taxon>Pseudomonadati</taxon>
        <taxon>Pseudomonadota</taxon>
        <taxon>Alphaproteobacteria</taxon>
        <taxon>Sphingomonadales</taxon>
        <taxon>Sphingomonadaceae</taxon>
        <taxon>Sphingomonas</taxon>
    </lineage>
</organism>
<comment type="caution">
    <text evidence="3">The sequence shown here is derived from an EMBL/GenBank/DDBJ whole genome shotgun (WGS) entry which is preliminary data.</text>
</comment>
<comment type="similarity">
    <text evidence="1">Belongs to the barstar family.</text>
</comment>
<dbReference type="Proteomes" id="UP000706039">
    <property type="component" value="Unassembled WGS sequence"/>
</dbReference>
<keyword evidence="4" id="KW-1185">Reference proteome</keyword>
<dbReference type="EMBL" id="JAINVV010000004">
    <property type="protein sequence ID" value="MBY8822234.1"/>
    <property type="molecule type" value="Genomic_DNA"/>
</dbReference>
<proteinExistence type="inferred from homology"/>
<dbReference type="RefSeq" id="WP_222989334.1">
    <property type="nucleotide sequence ID" value="NZ_JAINVV010000004.1"/>
</dbReference>
<dbReference type="SUPFAM" id="SSF52038">
    <property type="entry name" value="Barstar-related"/>
    <property type="match status" value="1"/>
</dbReference>
<feature type="domain" description="Barstar (barnase inhibitor)" evidence="2">
    <location>
        <begin position="4"/>
        <end position="93"/>
    </location>
</feature>
<evidence type="ECO:0000259" key="2">
    <source>
        <dbReference type="Pfam" id="PF01337"/>
    </source>
</evidence>
<dbReference type="InterPro" id="IPR000468">
    <property type="entry name" value="Barstar"/>
</dbReference>